<dbReference type="Gene3D" id="1.10.510.10">
    <property type="entry name" value="Transferase(Phosphotransferase) domain 1"/>
    <property type="match status" value="1"/>
</dbReference>
<evidence type="ECO:0000256" key="2">
    <source>
        <dbReference type="ARBA" id="ARBA00022527"/>
    </source>
</evidence>
<evidence type="ECO:0000259" key="9">
    <source>
        <dbReference type="PROSITE" id="PS50011"/>
    </source>
</evidence>
<evidence type="ECO:0000256" key="7">
    <source>
        <dbReference type="ARBA" id="ARBA00047899"/>
    </source>
</evidence>
<dbReference type="InterPro" id="IPR051334">
    <property type="entry name" value="SRPK"/>
</dbReference>
<comment type="catalytic activity">
    <reaction evidence="8">
        <text>L-seryl-[protein] + ATP = O-phospho-L-seryl-[protein] + ADP + H(+)</text>
        <dbReference type="Rhea" id="RHEA:17989"/>
        <dbReference type="Rhea" id="RHEA-COMP:9863"/>
        <dbReference type="Rhea" id="RHEA-COMP:11604"/>
        <dbReference type="ChEBI" id="CHEBI:15378"/>
        <dbReference type="ChEBI" id="CHEBI:29999"/>
        <dbReference type="ChEBI" id="CHEBI:30616"/>
        <dbReference type="ChEBI" id="CHEBI:83421"/>
        <dbReference type="ChEBI" id="CHEBI:456216"/>
        <dbReference type="EC" id="2.7.11.1"/>
    </reaction>
</comment>
<reference evidence="10" key="1">
    <citation type="submission" date="2021-02" db="EMBL/GenBank/DDBJ databases">
        <authorList>
            <person name="Nieuwenhuis M."/>
            <person name="Van De Peppel L.J.J."/>
        </authorList>
    </citation>
    <scope>NUCLEOTIDE SEQUENCE</scope>
    <source>
        <strain evidence="10">D49</strain>
    </source>
</reference>
<dbReference type="GO" id="GO:0004674">
    <property type="term" value="F:protein serine/threonine kinase activity"/>
    <property type="evidence" value="ECO:0007669"/>
    <property type="project" value="UniProtKB-KW"/>
</dbReference>
<sequence>MFNILQRTLKRLPTRSSMSTLRNIKFFQDQQVSVTDTTGREDDFVCKDEPHFLGAEHGLGYNPLLPGALYPGPSGHEKVQILRKLGVGSTASVWMAAFTGETRNMKQKFGALKVLTASVTNRILQDEDQLLPADRELMSIERITDANPNHPGHKHCVHLLGKFISNSCHGPHITLVTDVFGSDLESLQYSQPTRTFSVSVTKRIIKQTLLALDYIHTECGLVHCGK</sequence>
<evidence type="ECO:0000256" key="8">
    <source>
        <dbReference type="ARBA" id="ARBA00048679"/>
    </source>
</evidence>
<comment type="catalytic activity">
    <reaction evidence="7">
        <text>L-threonyl-[protein] + ATP = O-phospho-L-threonyl-[protein] + ADP + H(+)</text>
        <dbReference type="Rhea" id="RHEA:46608"/>
        <dbReference type="Rhea" id="RHEA-COMP:11060"/>
        <dbReference type="Rhea" id="RHEA-COMP:11605"/>
        <dbReference type="ChEBI" id="CHEBI:15378"/>
        <dbReference type="ChEBI" id="CHEBI:30013"/>
        <dbReference type="ChEBI" id="CHEBI:30616"/>
        <dbReference type="ChEBI" id="CHEBI:61977"/>
        <dbReference type="ChEBI" id="CHEBI:456216"/>
        <dbReference type="EC" id="2.7.11.1"/>
    </reaction>
</comment>
<keyword evidence="6" id="KW-0067">ATP-binding</keyword>
<reference evidence="10" key="2">
    <citation type="submission" date="2021-10" db="EMBL/GenBank/DDBJ databases">
        <title>Phylogenomics reveals ancestral predisposition of the termite-cultivated fungus Termitomyces towards a domesticated lifestyle.</title>
        <authorList>
            <person name="Auxier B."/>
            <person name="Grum-Grzhimaylo A."/>
            <person name="Cardenas M.E."/>
            <person name="Lodge J.D."/>
            <person name="Laessoe T."/>
            <person name="Pedersen O."/>
            <person name="Smith M.E."/>
            <person name="Kuyper T.W."/>
            <person name="Franco-Molano E.A."/>
            <person name="Baroni T.J."/>
            <person name="Aanen D.K."/>
        </authorList>
    </citation>
    <scope>NUCLEOTIDE SEQUENCE</scope>
    <source>
        <strain evidence="10">D49</strain>
    </source>
</reference>
<keyword evidence="11" id="KW-1185">Reference proteome</keyword>
<dbReference type="GO" id="GO:0005737">
    <property type="term" value="C:cytoplasm"/>
    <property type="evidence" value="ECO:0007669"/>
    <property type="project" value="TreeGrafter"/>
</dbReference>
<dbReference type="PANTHER" id="PTHR47634">
    <property type="entry name" value="PROTEIN KINASE DOMAIN-CONTAINING PROTEIN-RELATED"/>
    <property type="match status" value="1"/>
</dbReference>
<dbReference type="EC" id="2.7.11.1" evidence="1"/>
<evidence type="ECO:0000256" key="3">
    <source>
        <dbReference type="ARBA" id="ARBA00022679"/>
    </source>
</evidence>
<protein>
    <recommendedName>
        <fullName evidence="1">non-specific serine/threonine protein kinase</fullName>
        <ecNumber evidence="1">2.7.11.1</ecNumber>
    </recommendedName>
</protein>
<keyword evidence="3" id="KW-0808">Transferase</keyword>
<dbReference type="SUPFAM" id="SSF56112">
    <property type="entry name" value="Protein kinase-like (PK-like)"/>
    <property type="match status" value="1"/>
</dbReference>
<evidence type="ECO:0000256" key="6">
    <source>
        <dbReference type="ARBA" id="ARBA00022840"/>
    </source>
</evidence>
<proteinExistence type="predicted"/>
<dbReference type="Proteomes" id="UP000717328">
    <property type="component" value="Unassembled WGS sequence"/>
</dbReference>
<feature type="domain" description="Protein kinase" evidence="9">
    <location>
        <begin position="79"/>
        <end position="226"/>
    </location>
</feature>
<dbReference type="EMBL" id="JABCKI010001532">
    <property type="protein sequence ID" value="KAG5649135.1"/>
    <property type="molecule type" value="Genomic_DNA"/>
</dbReference>
<evidence type="ECO:0000313" key="11">
    <source>
        <dbReference type="Proteomes" id="UP000717328"/>
    </source>
</evidence>
<dbReference type="Gene3D" id="3.30.200.20">
    <property type="entry name" value="Phosphorylase Kinase, domain 1"/>
    <property type="match status" value="1"/>
</dbReference>
<name>A0A9P7GKU6_9AGAR</name>
<evidence type="ECO:0000313" key="10">
    <source>
        <dbReference type="EMBL" id="KAG5649135.1"/>
    </source>
</evidence>
<dbReference type="OrthoDB" id="5979581at2759"/>
<keyword evidence="4" id="KW-0547">Nucleotide-binding</keyword>
<gene>
    <name evidence="10" type="ORF">H0H81_006019</name>
</gene>
<dbReference type="AlphaFoldDB" id="A0A9P7GKU6"/>
<dbReference type="GO" id="GO:0000245">
    <property type="term" value="P:spliceosomal complex assembly"/>
    <property type="evidence" value="ECO:0007669"/>
    <property type="project" value="TreeGrafter"/>
</dbReference>
<dbReference type="PANTHER" id="PTHR47634:SF9">
    <property type="entry name" value="PROTEIN KINASE DOMAIN-CONTAINING PROTEIN-RELATED"/>
    <property type="match status" value="1"/>
</dbReference>
<comment type="caution">
    <text evidence="10">The sequence shown here is derived from an EMBL/GenBank/DDBJ whole genome shotgun (WGS) entry which is preliminary data.</text>
</comment>
<dbReference type="InterPro" id="IPR011009">
    <property type="entry name" value="Kinase-like_dom_sf"/>
</dbReference>
<organism evidence="10 11">
    <name type="scientific">Sphagnurus paluster</name>
    <dbReference type="NCBI Taxonomy" id="117069"/>
    <lineage>
        <taxon>Eukaryota</taxon>
        <taxon>Fungi</taxon>
        <taxon>Dikarya</taxon>
        <taxon>Basidiomycota</taxon>
        <taxon>Agaricomycotina</taxon>
        <taxon>Agaricomycetes</taxon>
        <taxon>Agaricomycetidae</taxon>
        <taxon>Agaricales</taxon>
        <taxon>Tricholomatineae</taxon>
        <taxon>Lyophyllaceae</taxon>
        <taxon>Sphagnurus</taxon>
    </lineage>
</organism>
<evidence type="ECO:0000256" key="4">
    <source>
        <dbReference type="ARBA" id="ARBA00022741"/>
    </source>
</evidence>
<dbReference type="PROSITE" id="PS50011">
    <property type="entry name" value="PROTEIN_KINASE_DOM"/>
    <property type="match status" value="1"/>
</dbReference>
<keyword evidence="5" id="KW-0418">Kinase</keyword>
<dbReference type="GO" id="GO:0050684">
    <property type="term" value="P:regulation of mRNA processing"/>
    <property type="evidence" value="ECO:0007669"/>
    <property type="project" value="TreeGrafter"/>
</dbReference>
<evidence type="ECO:0000256" key="1">
    <source>
        <dbReference type="ARBA" id="ARBA00012513"/>
    </source>
</evidence>
<evidence type="ECO:0000256" key="5">
    <source>
        <dbReference type="ARBA" id="ARBA00022777"/>
    </source>
</evidence>
<dbReference type="GO" id="GO:0005524">
    <property type="term" value="F:ATP binding"/>
    <property type="evidence" value="ECO:0007669"/>
    <property type="project" value="UniProtKB-KW"/>
</dbReference>
<dbReference type="GO" id="GO:0005634">
    <property type="term" value="C:nucleus"/>
    <property type="evidence" value="ECO:0007669"/>
    <property type="project" value="TreeGrafter"/>
</dbReference>
<keyword evidence="2" id="KW-0723">Serine/threonine-protein kinase</keyword>
<dbReference type="InterPro" id="IPR000719">
    <property type="entry name" value="Prot_kinase_dom"/>
</dbReference>
<accession>A0A9P7GKU6</accession>